<feature type="signal peptide" evidence="1">
    <location>
        <begin position="1"/>
        <end position="18"/>
    </location>
</feature>
<evidence type="ECO:0008006" key="4">
    <source>
        <dbReference type="Google" id="ProtNLM"/>
    </source>
</evidence>
<sequence>MRFALMLALGLGVSGCGAFDSLSSGASGFSGGSGPFSGGGGIRGSASEVDGIRFRTRLSKDSEDRRSFTTATRGASRNVTAALEAGRVEAVEYCLRNFGGSEIEWSIGPDRPIEEVTPDESGALILAGRCVTR</sequence>
<proteinExistence type="predicted"/>
<dbReference type="Proteomes" id="UP000199110">
    <property type="component" value="Unassembled WGS sequence"/>
</dbReference>
<feature type="chain" id="PRO_5011750549" description="Lipoprotein" evidence="1">
    <location>
        <begin position="19"/>
        <end position="133"/>
    </location>
</feature>
<organism evidence="2 3">
    <name type="scientific">Jannaschia pohangensis</name>
    <dbReference type="NCBI Taxonomy" id="390807"/>
    <lineage>
        <taxon>Bacteria</taxon>
        <taxon>Pseudomonadati</taxon>
        <taxon>Pseudomonadota</taxon>
        <taxon>Alphaproteobacteria</taxon>
        <taxon>Rhodobacterales</taxon>
        <taxon>Roseobacteraceae</taxon>
        <taxon>Jannaschia</taxon>
    </lineage>
</organism>
<dbReference type="AlphaFoldDB" id="A0A1I3Q509"/>
<evidence type="ECO:0000313" key="3">
    <source>
        <dbReference type="Proteomes" id="UP000199110"/>
    </source>
</evidence>
<dbReference type="RefSeq" id="WP_139212351.1">
    <property type="nucleotide sequence ID" value="NZ_FORA01000003.1"/>
</dbReference>
<keyword evidence="3" id="KW-1185">Reference proteome</keyword>
<name>A0A1I3Q509_9RHOB</name>
<reference evidence="2 3" key="1">
    <citation type="submission" date="2016-10" db="EMBL/GenBank/DDBJ databases">
        <authorList>
            <person name="de Groot N.N."/>
        </authorList>
    </citation>
    <scope>NUCLEOTIDE SEQUENCE [LARGE SCALE GENOMIC DNA]</scope>
    <source>
        <strain evidence="2 3">DSM 19073</strain>
    </source>
</reference>
<dbReference type="EMBL" id="FORA01000003">
    <property type="protein sequence ID" value="SFJ28497.1"/>
    <property type="molecule type" value="Genomic_DNA"/>
</dbReference>
<dbReference type="STRING" id="390807.SAMN04488095_2406"/>
<evidence type="ECO:0000256" key="1">
    <source>
        <dbReference type="SAM" id="SignalP"/>
    </source>
</evidence>
<gene>
    <name evidence="2" type="ORF">SAMN04488095_2406</name>
</gene>
<protein>
    <recommendedName>
        <fullName evidence="4">Lipoprotein</fullName>
    </recommendedName>
</protein>
<keyword evidence="1" id="KW-0732">Signal</keyword>
<accession>A0A1I3Q509</accession>
<dbReference type="OrthoDB" id="7659281at2"/>
<evidence type="ECO:0000313" key="2">
    <source>
        <dbReference type="EMBL" id="SFJ28497.1"/>
    </source>
</evidence>
<dbReference type="PROSITE" id="PS51257">
    <property type="entry name" value="PROKAR_LIPOPROTEIN"/>
    <property type="match status" value="1"/>
</dbReference>